<proteinExistence type="inferred from homology"/>
<sequence length="377" mass="41322">MIEFEMTQKQVELVESVRSLMREEICPTVLKMDRKNDDTFNWNYIRTLAGHNLIAPLLPKEYGGLGLDYVSTALVIEEIAAACAGLAACMVGTMHGLLPIIIAGSQEQKRRLLPMFAEKKPALASFALTEPKGGSDIERMETTAQFRDGYYYIQGTKDYVVNGAVANFVTVCTNPGKSRGAACQFFVVPREQIDLVKNRKTLGIRYANTAQLHFQNARVSGDDIVGDADSAYLLLNHTLDLGRSLIGAIEVGIARAAHELVLAYAQERQQFGRPIFSNQGVSFPLAQMATSIDAARFMVWRACSLIDQEGDYTRASSMAKLFAGQVGQSVTARAIDIMGAFGYTEESLLSLYFRDAKVCSIVGGTDNVQQMIIASLL</sequence>
<dbReference type="Pfam" id="PF00441">
    <property type="entry name" value="Acyl-CoA_dh_1"/>
    <property type="match status" value="1"/>
</dbReference>
<dbReference type="InterPro" id="IPR009100">
    <property type="entry name" value="AcylCoA_DH/oxidase_NM_dom_sf"/>
</dbReference>
<evidence type="ECO:0000256" key="5">
    <source>
        <dbReference type="ARBA" id="ARBA00023002"/>
    </source>
</evidence>
<dbReference type="InterPro" id="IPR009075">
    <property type="entry name" value="AcylCo_DH/oxidase_C"/>
</dbReference>
<dbReference type="PIRSF" id="PIRSF016578">
    <property type="entry name" value="HsaA"/>
    <property type="match status" value="1"/>
</dbReference>
<dbReference type="FunFam" id="1.20.140.10:FF:000001">
    <property type="entry name" value="Acyl-CoA dehydrogenase"/>
    <property type="match status" value="1"/>
</dbReference>
<dbReference type="RefSeq" id="WP_104372920.1">
    <property type="nucleotide sequence ID" value="NZ_BFAV01000150.1"/>
</dbReference>
<dbReference type="InterPro" id="IPR013786">
    <property type="entry name" value="AcylCoA_DH/ox_N"/>
</dbReference>
<dbReference type="Gene3D" id="2.40.110.10">
    <property type="entry name" value="Butyryl-CoA Dehydrogenase, subunit A, domain 2"/>
    <property type="match status" value="1"/>
</dbReference>
<dbReference type="Pfam" id="PF02771">
    <property type="entry name" value="Acyl-CoA_dh_N"/>
    <property type="match status" value="1"/>
</dbReference>
<dbReference type="Gene3D" id="1.20.140.10">
    <property type="entry name" value="Butyryl-CoA Dehydrogenase, subunit A, domain 3"/>
    <property type="match status" value="1"/>
</dbReference>
<protein>
    <submittedName>
        <fullName evidence="10">Butyryl-CoA dehydrogenase</fullName>
    </submittedName>
</protein>
<evidence type="ECO:0000259" key="9">
    <source>
        <dbReference type="Pfam" id="PF02771"/>
    </source>
</evidence>
<feature type="domain" description="Acyl-CoA oxidase/dehydrogenase middle" evidence="8">
    <location>
        <begin position="125"/>
        <end position="216"/>
    </location>
</feature>
<evidence type="ECO:0000256" key="6">
    <source>
        <dbReference type="RuleBase" id="RU362125"/>
    </source>
</evidence>
<feature type="domain" description="Acyl-CoA dehydrogenase/oxidase C-terminal" evidence="7">
    <location>
        <begin position="236"/>
        <end position="374"/>
    </location>
</feature>
<dbReference type="GO" id="GO:0050660">
    <property type="term" value="F:flavin adenine dinucleotide binding"/>
    <property type="evidence" value="ECO:0007669"/>
    <property type="project" value="InterPro"/>
</dbReference>
<dbReference type="PANTHER" id="PTHR43884:SF12">
    <property type="entry name" value="ISOVALERYL-COA DEHYDROGENASE, MITOCHONDRIAL-RELATED"/>
    <property type="match status" value="1"/>
</dbReference>
<reference evidence="11" key="1">
    <citation type="submission" date="2018-02" db="EMBL/GenBank/DDBJ databases">
        <title>Genome sequence of Desulfocucumis palustris strain NAW-5.</title>
        <authorList>
            <person name="Watanabe M."/>
            <person name="Kojima H."/>
            <person name="Fukui M."/>
        </authorList>
    </citation>
    <scope>NUCLEOTIDE SEQUENCE [LARGE SCALE GENOMIC DNA]</scope>
    <source>
        <strain evidence="11">NAW-5</strain>
    </source>
</reference>
<gene>
    <name evidence="10" type="ORF">DCCM_3852</name>
</gene>
<evidence type="ECO:0000256" key="2">
    <source>
        <dbReference type="ARBA" id="ARBA00009347"/>
    </source>
</evidence>
<dbReference type="InterPro" id="IPR037069">
    <property type="entry name" value="AcylCoA_DH/ox_N_sf"/>
</dbReference>
<dbReference type="OrthoDB" id="9785203at2"/>
<evidence type="ECO:0000259" key="8">
    <source>
        <dbReference type="Pfam" id="PF02770"/>
    </source>
</evidence>
<accession>A0A2L2XF24</accession>
<evidence type="ECO:0000256" key="4">
    <source>
        <dbReference type="ARBA" id="ARBA00022827"/>
    </source>
</evidence>
<comment type="similarity">
    <text evidence="2 6">Belongs to the acyl-CoA dehydrogenase family.</text>
</comment>
<dbReference type="SUPFAM" id="SSF56645">
    <property type="entry name" value="Acyl-CoA dehydrogenase NM domain-like"/>
    <property type="match status" value="1"/>
</dbReference>
<keyword evidence="4 6" id="KW-0274">FAD</keyword>
<organism evidence="10 11">
    <name type="scientific">Desulfocucumis palustris</name>
    <dbReference type="NCBI Taxonomy" id="1898651"/>
    <lineage>
        <taxon>Bacteria</taxon>
        <taxon>Bacillati</taxon>
        <taxon>Bacillota</taxon>
        <taxon>Clostridia</taxon>
        <taxon>Eubacteriales</taxon>
        <taxon>Desulfocucumaceae</taxon>
        <taxon>Desulfocucumis</taxon>
    </lineage>
</organism>
<dbReference type="PANTHER" id="PTHR43884">
    <property type="entry name" value="ACYL-COA DEHYDROGENASE"/>
    <property type="match status" value="1"/>
</dbReference>
<feature type="domain" description="Acyl-CoA dehydrogenase/oxidase N-terminal" evidence="9">
    <location>
        <begin position="7"/>
        <end position="118"/>
    </location>
</feature>
<evidence type="ECO:0000256" key="3">
    <source>
        <dbReference type="ARBA" id="ARBA00022630"/>
    </source>
</evidence>
<dbReference type="InterPro" id="IPR046373">
    <property type="entry name" value="Acyl-CoA_Oxase/DH_mid-dom_sf"/>
</dbReference>
<evidence type="ECO:0000259" key="7">
    <source>
        <dbReference type="Pfam" id="PF00441"/>
    </source>
</evidence>
<dbReference type="SUPFAM" id="SSF47203">
    <property type="entry name" value="Acyl-CoA dehydrogenase C-terminal domain-like"/>
    <property type="match status" value="1"/>
</dbReference>
<dbReference type="InterPro" id="IPR036250">
    <property type="entry name" value="AcylCo_DH-like_C"/>
</dbReference>
<name>A0A2L2XF24_9FIRM</name>
<comment type="cofactor">
    <cofactor evidence="1 6">
        <name>FAD</name>
        <dbReference type="ChEBI" id="CHEBI:57692"/>
    </cofactor>
</comment>
<evidence type="ECO:0000256" key="1">
    <source>
        <dbReference type="ARBA" id="ARBA00001974"/>
    </source>
</evidence>
<dbReference type="Pfam" id="PF02770">
    <property type="entry name" value="Acyl-CoA_dh_M"/>
    <property type="match status" value="1"/>
</dbReference>
<evidence type="ECO:0000313" key="11">
    <source>
        <dbReference type="Proteomes" id="UP000239549"/>
    </source>
</evidence>
<dbReference type="InterPro" id="IPR006091">
    <property type="entry name" value="Acyl-CoA_Oxase/DH_mid-dom"/>
</dbReference>
<keyword evidence="5 6" id="KW-0560">Oxidoreductase</keyword>
<keyword evidence="3 6" id="KW-0285">Flavoprotein</keyword>
<keyword evidence="11" id="KW-1185">Reference proteome</keyword>
<dbReference type="Proteomes" id="UP000239549">
    <property type="component" value="Unassembled WGS sequence"/>
</dbReference>
<dbReference type="Gene3D" id="1.10.540.10">
    <property type="entry name" value="Acyl-CoA dehydrogenase/oxidase, N-terminal domain"/>
    <property type="match status" value="1"/>
</dbReference>
<evidence type="ECO:0000313" key="10">
    <source>
        <dbReference type="EMBL" id="GBF34732.1"/>
    </source>
</evidence>
<dbReference type="EMBL" id="BFAV01000150">
    <property type="protein sequence ID" value="GBF34732.1"/>
    <property type="molecule type" value="Genomic_DNA"/>
</dbReference>
<comment type="caution">
    <text evidence="10">The sequence shown here is derived from an EMBL/GenBank/DDBJ whole genome shotgun (WGS) entry which is preliminary data.</text>
</comment>
<dbReference type="GO" id="GO:0003995">
    <property type="term" value="F:acyl-CoA dehydrogenase activity"/>
    <property type="evidence" value="ECO:0007669"/>
    <property type="project" value="TreeGrafter"/>
</dbReference>
<dbReference type="AlphaFoldDB" id="A0A2L2XF24"/>